<organism evidence="3 4">
    <name type="scientific">Candidatus Collierbacteria bacterium RIFOXYA2_FULL_46_10</name>
    <dbReference type="NCBI Taxonomy" id="1817726"/>
    <lineage>
        <taxon>Bacteria</taxon>
        <taxon>Candidatus Collieribacteriota</taxon>
    </lineage>
</organism>
<gene>
    <name evidence="3" type="ORF">A2228_02330</name>
</gene>
<comment type="caution">
    <text evidence="3">The sequence shown here is derived from an EMBL/GenBank/DDBJ whole genome shotgun (WGS) entry which is preliminary data.</text>
</comment>
<dbReference type="GO" id="GO:0016787">
    <property type="term" value="F:hydrolase activity"/>
    <property type="evidence" value="ECO:0007669"/>
    <property type="project" value="UniProtKB-KW"/>
</dbReference>
<dbReference type="EMBL" id="MFAK01000037">
    <property type="protein sequence ID" value="OGD74348.1"/>
    <property type="molecule type" value="Genomic_DNA"/>
</dbReference>
<proteinExistence type="predicted"/>
<dbReference type="Gene3D" id="2.40.260.10">
    <property type="entry name" value="Sortase"/>
    <property type="match status" value="1"/>
</dbReference>
<evidence type="ECO:0008006" key="5">
    <source>
        <dbReference type="Google" id="ProtNLM"/>
    </source>
</evidence>
<reference evidence="3 4" key="1">
    <citation type="journal article" date="2016" name="Nat. Commun.">
        <title>Thousands of microbial genomes shed light on interconnected biogeochemical processes in an aquifer system.</title>
        <authorList>
            <person name="Anantharaman K."/>
            <person name="Brown C.T."/>
            <person name="Hug L.A."/>
            <person name="Sharon I."/>
            <person name="Castelle C.J."/>
            <person name="Probst A.J."/>
            <person name="Thomas B.C."/>
            <person name="Singh A."/>
            <person name="Wilkins M.J."/>
            <person name="Karaoz U."/>
            <person name="Brodie E.L."/>
            <person name="Williams K.H."/>
            <person name="Hubbard S.S."/>
            <person name="Banfield J.F."/>
        </authorList>
    </citation>
    <scope>NUCLEOTIDE SEQUENCE [LARGE SCALE GENOMIC DNA]</scope>
</reference>
<keyword evidence="1" id="KW-0378">Hydrolase</keyword>
<evidence type="ECO:0000256" key="1">
    <source>
        <dbReference type="ARBA" id="ARBA00022801"/>
    </source>
</evidence>
<keyword evidence="2" id="KW-0472">Membrane</keyword>
<keyword evidence="2" id="KW-1133">Transmembrane helix</keyword>
<dbReference type="SUPFAM" id="SSF63817">
    <property type="entry name" value="Sortase"/>
    <property type="match status" value="1"/>
</dbReference>
<protein>
    <recommendedName>
        <fullName evidence="5">Sortase</fullName>
    </recommendedName>
</protein>
<evidence type="ECO:0000256" key="2">
    <source>
        <dbReference type="SAM" id="Phobius"/>
    </source>
</evidence>
<evidence type="ECO:0000313" key="3">
    <source>
        <dbReference type="EMBL" id="OGD74348.1"/>
    </source>
</evidence>
<dbReference type="Pfam" id="PF04203">
    <property type="entry name" value="Sortase"/>
    <property type="match status" value="1"/>
</dbReference>
<dbReference type="AlphaFoldDB" id="A0A1F5F3X7"/>
<accession>A0A1F5F3X7</accession>
<dbReference type="InterPro" id="IPR023365">
    <property type="entry name" value="Sortase_dom-sf"/>
</dbReference>
<dbReference type="InterPro" id="IPR005754">
    <property type="entry name" value="Sortase"/>
</dbReference>
<name>A0A1F5F3X7_9BACT</name>
<evidence type="ECO:0000313" key="4">
    <source>
        <dbReference type="Proteomes" id="UP000176191"/>
    </source>
</evidence>
<keyword evidence="2" id="KW-0812">Transmembrane</keyword>
<feature type="transmembrane region" description="Helical" evidence="2">
    <location>
        <begin position="21"/>
        <end position="44"/>
    </location>
</feature>
<dbReference type="Proteomes" id="UP000176191">
    <property type="component" value="Unassembled WGS sequence"/>
</dbReference>
<sequence length="237" mass="27493">MKYWETWKRRREKKYRVLYKRGPSTLALIFAGMALTLWGIFALLSSYPVGLYLYYTVVPRTSELLGKALTETSQKMVAVASPRPVVAEPPVVPVFTRDITLPEGHYLMIPKIGVDTVIWEGEGDNYEKALKKGVWRVMEFGKPDSVEEGRPIILAAHRFGYIEWTQDYREQNAFYNLPKLEEGDQVAIVWNQHRYMYRVTQVTEATEIADYSSELIMYTCKFMISPIRIIVYADLVE</sequence>